<dbReference type="GO" id="GO:0030170">
    <property type="term" value="F:pyridoxal phosphate binding"/>
    <property type="evidence" value="ECO:0007669"/>
    <property type="project" value="InterPro"/>
</dbReference>
<proteinExistence type="predicted"/>
<dbReference type="SUPFAM" id="SSF141673">
    <property type="entry name" value="MOSC N-terminal domain-like"/>
    <property type="match status" value="1"/>
</dbReference>
<dbReference type="SUPFAM" id="SSF50800">
    <property type="entry name" value="PK beta-barrel domain-like"/>
    <property type="match status" value="1"/>
</dbReference>
<accession>A0A9P0E1D4</accession>
<keyword evidence="1" id="KW-0472">Membrane</keyword>
<dbReference type="PANTHER" id="PTHR14237">
    <property type="entry name" value="MOLYBDOPTERIN COFACTOR SULFURASE MOSC"/>
    <property type="match status" value="1"/>
</dbReference>
<dbReference type="AlphaFoldDB" id="A0A9P0E1D4"/>
<sequence>MSSNLPTLIGLGLVLATGLAMSWALFRRKKWRAVGKLTKMYIYPIKSGRYKEIDEADCTPVGLSFNVGNGKLPLRDRVFVVYNSETMVFLCGKFNTKMLQMDVEPKDDKTLILSYPGKENIEITLPEKRDDKMITLWDKEKVRVDDCGEDAARWVSEAVGGKDCEFRLGYFPLNEGWRRDISYRKLEFQVFKSLSNKYTGAFSDMASYNYVNEASVEELNTRLTNGNKTKALNFRPNFVIEGPKAYEEDSWRWIKIGDAVFERFRPCTRCIFVTIDSDTGEKNKNNEPLSTLRKYRTMKMLGEDRIEPHIPVFGQFAGLCQGGKVRRGDIVYVSD</sequence>
<dbReference type="Pfam" id="PF03476">
    <property type="entry name" value="MOSC_N"/>
    <property type="match status" value="1"/>
</dbReference>
<keyword evidence="1" id="KW-1133">Transmembrane helix</keyword>
<keyword evidence="1" id="KW-0812">Transmembrane</keyword>
<dbReference type="Pfam" id="PF03473">
    <property type="entry name" value="MOSC"/>
    <property type="match status" value="1"/>
</dbReference>
<dbReference type="InterPro" id="IPR005303">
    <property type="entry name" value="MOCOS_middle"/>
</dbReference>
<evidence type="ECO:0000313" key="3">
    <source>
        <dbReference type="EMBL" id="CAH1390592.1"/>
    </source>
</evidence>
<dbReference type="Proteomes" id="UP001152798">
    <property type="component" value="Chromosome 1"/>
</dbReference>
<dbReference type="GO" id="GO:0003824">
    <property type="term" value="F:catalytic activity"/>
    <property type="evidence" value="ECO:0007669"/>
    <property type="project" value="InterPro"/>
</dbReference>
<dbReference type="EMBL" id="OV725077">
    <property type="protein sequence ID" value="CAH1390592.1"/>
    <property type="molecule type" value="Genomic_DNA"/>
</dbReference>
<evidence type="ECO:0000313" key="4">
    <source>
        <dbReference type="Proteomes" id="UP001152798"/>
    </source>
</evidence>
<reference evidence="3" key="1">
    <citation type="submission" date="2022-01" db="EMBL/GenBank/DDBJ databases">
        <authorList>
            <person name="King R."/>
        </authorList>
    </citation>
    <scope>NUCLEOTIDE SEQUENCE</scope>
</reference>
<evidence type="ECO:0000256" key="1">
    <source>
        <dbReference type="SAM" id="Phobius"/>
    </source>
</evidence>
<dbReference type="GO" id="GO:0030151">
    <property type="term" value="F:molybdenum ion binding"/>
    <property type="evidence" value="ECO:0007669"/>
    <property type="project" value="InterPro"/>
</dbReference>
<feature type="transmembrane region" description="Helical" evidence="1">
    <location>
        <begin position="6"/>
        <end position="26"/>
    </location>
</feature>
<dbReference type="InterPro" id="IPR011037">
    <property type="entry name" value="Pyrv_Knase-like_insert_dom_sf"/>
</dbReference>
<dbReference type="OrthoDB" id="17255at2759"/>
<dbReference type="PROSITE" id="PS51340">
    <property type="entry name" value="MOSC"/>
    <property type="match status" value="1"/>
</dbReference>
<organism evidence="3 4">
    <name type="scientific">Nezara viridula</name>
    <name type="common">Southern green stink bug</name>
    <name type="synonym">Cimex viridulus</name>
    <dbReference type="NCBI Taxonomy" id="85310"/>
    <lineage>
        <taxon>Eukaryota</taxon>
        <taxon>Metazoa</taxon>
        <taxon>Ecdysozoa</taxon>
        <taxon>Arthropoda</taxon>
        <taxon>Hexapoda</taxon>
        <taxon>Insecta</taxon>
        <taxon>Pterygota</taxon>
        <taxon>Neoptera</taxon>
        <taxon>Paraneoptera</taxon>
        <taxon>Hemiptera</taxon>
        <taxon>Heteroptera</taxon>
        <taxon>Panheteroptera</taxon>
        <taxon>Pentatomomorpha</taxon>
        <taxon>Pentatomoidea</taxon>
        <taxon>Pentatomidae</taxon>
        <taxon>Pentatominae</taxon>
        <taxon>Nezara</taxon>
    </lineage>
</organism>
<dbReference type="PANTHER" id="PTHR14237:SF19">
    <property type="entry name" value="MITOCHONDRIAL AMIDOXIME REDUCING COMPONENT 1"/>
    <property type="match status" value="1"/>
</dbReference>
<gene>
    <name evidence="3" type="ORF">NEZAVI_LOCUS1776</name>
</gene>
<keyword evidence="4" id="KW-1185">Reference proteome</keyword>
<feature type="domain" description="MOSC" evidence="2">
    <location>
        <begin position="184"/>
        <end position="334"/>
    </location>
</feature>
<protein>
    <recommendedName>
        <fullName evidence="2">MOSC domain-containing protein</fullName>
    </recommendedName>
</protein>
<name>A0A9P0E1D4_NEZVI</name>
<dbReference type="InterPro" id="IPR005302">
    <property type="entry name" value="MoCF_Sase_C"/>
</dbReference>
<evidence type="ECO:0000259" key="2">
    <source>
        <dbReference type="PROSITE" id="PS51340"/>
    </source>
</evidence>